<keyword evidence="4" id="KW-1185">Reference proteome</keyword>
<dbReference type="InterPro" id="IPR017520">
    <property type="entry name" value="CHP03086"/>
</dbReference>
<feature type="domain" description="Mycothiol-dependent maleylpyruvate isomerase metal-binding" evidence="2">
    <location>
        <begin position="9"/>
        <end position="131"/>
    </location>
</feature>
<feature type="compositionally biased region" description="Pro residues" evidence="1">
    <location>
        <begin position="195"/>
        <end position="205"/>
    </location>
</feature>
<dbReference type="NCBIfam" id="TIGR03086">
    <property type="entry name" value="TIGR03086 family metal-binding protein"/>
    <property type="match status" value="1"/>
</dbReference>
<comment type="caution">
    <text evidence="3">The sequence shown here is derived from an EMBL/GenBank/DDBJ whole genome shotgun (WGS) entry which is preliminary data.</text>
</comment>
<sequence length="205" mass="21371">MSSHPVLPVLDRLAQVIGATTPEQDTAPTPCAGLDVVALRRHLLGGIGYFTLVLTDPDGDQRPDPRAYVGPEQAEVLVAAIGELSEAVRAALADGVEAVPVRAPALGGTFSGDYVLSMLVAEAVVHGWDVARATGQTWRPDPEASERAYALLADQIKPEYRGGVGLPFAPEVPVSPDAPALDRLLGFAGRSPKWTPTPPPGTEGG</sequence>
<evidence type="ECO:0000259" key="2">
    <source>
        <dbReference type="Pfam" id="PF11716"/>
    </source>
</evidence>
<protein>
    <submittedName>
        <fullName evidence="3">TIGR03086 family protein</fullName>
    </submittedName>
</protein>
<dbReference type="InterPro" id="IPR024344">
    <property type="entry name" value="MDMPI_metal-binding"/>
</dbReference>
<feature type="region of interest" description="Disordered" evidence="1">
    <location>
        <begin position="185"/>
        <end position="205"/>
    </location>
</feature>
<dbReference type="Proteomes" id="UP000253741">
    <property type="component" value="Unassembled WGS sequence"/>
</dbReference>
<dbReference type="Gene3D" id="1.20.120.450">
    <property type="entry name" value="dinb family like domain"/>
    <property type="match status" value="1"/>
</dbReference>
<dbReference type="RefSeq" id="WP_114623882.1">
    <property type="nucleotide sequence ID" value="NZ_QQNA01000085.1"/>
</dbReference>
<name>A0A370B7Q3_9ACTN</name>
<proteinExistence type="predicted"/>
<dbReference type="GO" id="GO:0046872">
    <property type="term" value="F:metal ion binding"/>
    <property type="evidence" value="ECO:0007669"/>
    <property type="project" value="InterPro"/>
</dbReference>
<evidence type="ECO:0000256" key="1">
    <source>
        <dbReference type="SAM" id="MobiDB-lite"/>
    </source>
</evidence>
<evidence type="ECO:0000313" key="3">
    <source>
        <dbReference type="EMBL" id="RDG37830.1"/>
    </source>
</evidence>
<reference evidence="3 4" key="1">
    <citation type="submission" date="2018-07" db="EMBL/GenBank/DDBJ databases">
        <title>Streptomyces species from bats.</title>
        <authorList>
            <person name="Dunlap C."/>
        </authorList>
    </citation>
    <scope>NUCLEOTIDE SEQUENCE [LARGE SCALE GENOMIC DNA]</scope>
    <source>
        <strain evidence="3 4">AC230</strain>
    </source>
</reference>
<dbReference type="EMBL" id="QQNA01000085">
    <property type="protein sequence ID" value="RDG37830.1"/>
    <property type="molecule type" value="Genomic_DNA"/>
</dbReference>
<dbReference type="OrthoDB" id="5185819at2"/>
<dbReference type="AlphaFoldDB" id="A0A370B7Q3"/>
<dbReference type="InterPro" id="IPR034660">
    <property type="entry name" value="DinB/YfiT-like"/>
</dbReference>
<organism evidence="3 4">
    <name type="scientific">Streptomyces corynorhini</name>
    <dbReference type="NCBI Taxonomy" id="2282652"/>
    <lineage>
        <taxon>Bacteria</taxon>
        <taxon>Bacillati</taxon>
        <taxon>Actinomycetota</taxon>
        <taxon>Actinomycetes</taxon>
        <taxon>Kitasatosporales</taxon>
        <taxon>Streptomycetaceae</taxon>
        <taxon>Streptomyces</taxon>
    </lineage>
</organism>
<evidence type="ECO:0000313" key="4">
    <source>
        <dbReference type="Proteomes" id="UP000253741"/>
    </source>
</evidence>
<gene>
    <name evidence="3" type="ORF">DVH02_12580</name>
</gene>
<dbReference type="Pfam" id="PF11716">
    <property type="entry name" value="MDMPI_N"/>
    <property type="match status" value="1"/>
</dbReference>
<accession>A0A370B7Q3</accession>
<dbReference type="SUPFAM" id="SSF109854">
    <property type="entry name" value="DinB/YfiT-like putative metalloenzymes"/>
    <property type="match status" value="1"/>
</dbReference>
<dbReference type="NCBIfam" id="TIGR03083">
    <property type="entry name" value="maleylpyruvate isomerase family mycothiol-dependent enzyme"/>
    <property type="match status" value="1"/>
</dbReference>
<dbReference type="InterPro" id="IPR017517">
    <property type="entry name" value="Maleyloyr_isom"/>
</dbReference>